<dbReference type="Proteomes" id="UP000198740">
    <property type="component" value="Unassembled WGS sequence"/>
</dbReference>
<name>A0ABY0TU11_9PSED</name>
<evidence type="ECO:0000313" key="1">
    <source>
        <dbReference type="EMBL" id="SDR34219.1"/>
    </source>
</evidence>
<protein>
    <submittedName>
        <fullName evidence="1">Uncharacterized protein</fullName>
    </submittedName>
</protein>
<gene>
    <name evidence="1" type="ORF">SAMN04490186_5356</name>
</gene>
<proteinExistence type="predicted"/>
<organism evidence="1 2">
    <name type="scientific">Pseudomonas grimontii</name>
    <dbReference type="NCBI Taxonomy" id="129847"/>
    <lineage>
        <taxon>Bacteria</taxon>
        <taxon>Pseudomonadati</taxon>
        <taxon>Pseudomonadota</taxon>
        <taxon>Gammaproteobacteria</taxon>
        <taxon>Pseudomonadales</taxon>
        <taxon>Pseudomonadaceae</taxon>
        <taxon>Pseudomonas</taxon>
    </lineage>
</organism>
<reference evidence="1 2" key="1">
    <citation type="submission" date="2016-10" db="EMBL/GenBank/DDBJ databases">
        <authorList>
            <person name="Varghese N."/>
            <person name="Submissions S."/>
        </authorList>
    </citation>
    <scope>NUCLEOTIDE SEQUENCE [LARGE SCALE GENOMIC DNA]</scope>
    <source>
        <strain evidence="1 2">BS2976</strain>
    </source>
</reference>
<sequence>MTEKSFVKVSFDKDQLVKIKTEAVRGRGCSDRISLALACRLLDSSNPKFSPFHVLDEIDYLEGIRPSSKTKCEEKFKKLPLFPFWHKHFFSARHLVKNLSIRWGMANGGNRDLDKLFDEVAKQHGDDPDAWPSYLVNQLVIGGFEERAARGLTGDWLIYAKYENRNYYLDLATHEEGVGEKANALFKKLRNGCQAEFPFLFG</sequence>
<accession>A0ABY0TU11</accession>
<keyword evidence="2" id="KW-1185">Reference proteome</keyword>
<evidence type="ECO:0000313" key="2">
    <source>
        <dbReference type="Proteomes" id="UP000198740"/>
    </source>
</evidence>
<comment type="caution">
    <text evidence="1">The sequence shown here is derived from an EMBL/GenBank/DDBJ whole genome shotgun (WGS) entry which is preliminary data.</text>
</comment>
<dbReference type="EMBL" id="FNKM01000002">
    <property type="protein sequence ID" value="SDR34219.1"/>
    <property type="molecule type" value="Genomic_DNA"/>
</dbReference>